<evidence type="ECO:0000313" key="5">
    <source>
        <dbReference type="Proteomes" id="UP000245591"/>
    </source>
</evidence>
<evidence type="ECO:0000256" key="1">
    <source>
        <dbReference type="ARBA" id="ARBA00022801"/>
    </source>
</evidence>
<gene>
    <name evidence="4" type="ORF">BB558_002945</name>
</gene>
<evidence type="ECO:0000256" key="2">
    <source>
        <dbReference type="SAM" id="MobiDB-lite"/>
    </source>
</evidence>
<protein>
    <recommendedName>
        <fullName evidence="6">SGNH hydrolase-type esterase domain-containing protein</fullName>
    </recommendedName>
</protein>
<dbReference type="Pfam" id="PF00657">
    <property type="entry name" value="Lipase_GDSL"/>
    <property type="match status" value="1"/>
</dbReference>
<name>A0A2U1J7P0_SMIAN</name>
<dbReference type="InterPro" id="IPR001087">
    <property type="entry name" value="GDSL"/>
</dbReference>
<dbReference type="SUPFAM" id="SSF52266">
    <property type="entry name" value="SGNH hydrolase"/>
    <property type="match status" value="1"/>
</dbReference>
<dbReference type="PANTHER" id="PTHR45648:SF22">
    <property type="entry name" value="GDSL LIPASE_ACYLHYDROLASE FAMILY PROTEIN (AFU_ORTHOLOGUE AFUA_4G14700)"/>
    <property type="match status" value="1"/>
</dbReference>
<reference evidence="4 5" key="1">
    <citation type="journal article" date="2018" name="MBio">
        <title>Comparative Genomics Reveals the Core Gene Toolbox for the Fungus-Insect Symbiosis.</title>
        <authorList>
            <person name="Wang Y."/>
            <person name="Stata M."/>
            <person name="Wang W."/>
            <person name="Stajich J.E."/>
            <person name="White M.M."/>
            <person name="Moncalvo J.M."/>
        </authorList>
    </citation>
    <scope>NUCLEOTIDE SEQUENCE [LARGE SCALE GENOMIC DNA]</scope>
    <source>
        <strain evidence="4 5">AUS-126-30</strain>
    </source>
</reference>
<dbReference type="InterPro" id="IPR051058">
    <property type="entry name" value="GDSL_Est/Lipase"/>
</dbReference>
<evidence type="ECO:0008006" key="6">
    <source>
        <dbReference type="Google" id="ProtNLM"/>
    </source>
</evidence>
<dbReference type="PANTHER" id="PTHR45648">
    <property type="entry name" value="GDSL LIPASE/ACYLHYDROLASE FAMILY PROTEIN (AFU_ORTHOLOGUE AFUA_4G14700)"/>
    <property type="match status" value="1"/>
</dbReference>
<dbReference type="EMBL" id="MBFU01000258">
    <property type="protein sequence ID" value="PWA00983.1"/>
    <property type="molecule type" value="Genomic_DNA"/>
</dbReference>
<evidence type="ECO:0000313" key="4">
    <source>
        <dbReference type="EMBL" id="PWA00983.1"/>
    </source>
</evidence>
<evidence type="ECO:0000256" key="3">
    <source>
        <dbReference type="SAM" id="SignalP"/>
    </source>
</evidence>
<feature type="compositionally biased region" description="Low complexity" evidence="2">
    <location>
        <begin position="367"/>
        <end position="393"/>
    </location>
</feature>
<dbReference type="Gene3D" id="3.40.50.1110">
    <property type="entry name" value="SGNH hydrolase"/>
    <property type="match status" value="1"/>
</dbReference>
<keyword evidence="5" id="KW-1185">Reference proteome</keyword>
<feature type="region of interest" description="Disordered" evidence="2">
    <location>
        <begin position="365"/>
        <end position="393"/>
    </location>
</feature>
<sequence>MVFKSVILGSLMAATTLSASIKPQLVVFGDSLSDIGNIENSTRAAPRWNGHFSTGPLWNEYLAYYKNYTLVNYAIGGATSNNTFVNLMTQGNYTNPSILDEIATYTDVFGGKYNASALVNDIAVVGIGANDFIYASKLLVANEINMVTFTDGVVSNIINTVQSLITFGYRKFLVNDISDLKALPIFLPFGETGGSNVDKYVTTVNTKLTVATQRLATDNSKSVEYIRVVNLYKFLSVLTNKNVTDVLGITVIDKECYPVTENNTLISSCDNPDQYVFTDEVHPTTTVQALLGATFAEIIDNGSFNYTEANLLALIKEYNVTSAKSQTNFLYSSPDSAKTGKLVIDEYNIKQSIANAPALIKEKNAASSNSTSGNSTSGNSTSTSSTTKPSGSSRNFVSAIIPVSLISLILLGSINSSKLLDTGPEKNPKENRQKLNVLEIKQEKNEKNQKEATVTATASNKNNVSGSSGAGSTLDIPSSTASVTENKTSAIKRVEKHKIKLQTPLFAPYSKPNPKKKLNKPTGNVAPMQIKKENTDFNEINDIEIEDGEVIEYEDGSIISAADNVTQINSDEIAIDDNNNDPSDHEMLNTQEVNSMNEYFAEKNENKTSAIKRVEKHKIKLQTPLFAPYSKPNPKKKLNKPTGNVAPMQIKKENTDFNEINDIEIEDGEVIEYEDGSIISAADNVTQINSDEIAIDDNNNDPSDHEMLNTQEVNSMNEYFAEKNGQEWIDQIAKDAETLDSVKTSFKNLVENIPLSMDNKDKVDMLMTLAKETKNKMIAILNGKSTTNTQDKSVQVKPLLLTKKYRKTMPKEQGKSAPNNYKKLEPMGFDYHPADTRFKISYSTIAKKNIKPNSNKKQVPTKKPARKPSPFEATKYKLVYFEGIRKCRVAWAKTLLYQSEIKPYQLGNVDWVTDTKLEVCINEKVVDQLTKHMDTINGISQDADFNPLTSPIGDTSGLDALKARLKWQASDTNRNKPANRMARMIVRMTEEHSDTFSELFLHSHNESTSEMKIDAARDASSSGVDL</sequence>
<dbReference type="AlphaFoldDB" id="A0A2U1J7P0"/>
<comment type="caution">
    <text evidence="4">The sequence shown here is derived from an EMBL/GenBank/DDBJ whole genome shotgun (WGS) entry which is preliminary data.</text>
</comment>
<accession>A0A2U1J7P0</accession>
<feature type="region of interest" description="Disordered" evidence="2">
    <location>
        <begin position="420"/>
        <end position="483"/>
    </location>
</feature>
<proteinExistence type="predicted"/>
<feature type="chain" id="PRO_5015440210" description="SGNH hydrolase-type esterase domain-containing protein" evidence="3">
    <location>
        <begin position="19"/>
        <end position="1026"/>
    </location>
</feature>
<feature type="compositionally biased region" description="Polar residues" evidence="2">
    <location>
        <begin position="452"/>
        <end position="483"/>
    </location>
</feature>
<keyword evidence="1" id="KW-0378">Hydrolase</keyword>
<dbReference type="InterPro" id="IPR036514">
    <property type="entry name" value="SGNH_hydro_sf"/>
</dbReference>
<dbReference type="Proteomes" id="UP000245591">
    <property type="component" value="Unassembled WGS sequence"/>
</dbReference>
<feature type="signal peptide" evidence="3">
    <location>
        <begin position="1"/>
        <end position="18"/>
    </location>
</feature>
<dbReference type="CDD" id="cd01846">
    <property type="entry name" value="fatty_acyltransferase_like"/>
    <property type="match status" value="1"/>
</dbReference>
<feature type="compositionally biased region" description="Basic and acidic residues" evidence="2">
    <location>
        <begin position="423"/>
        <end position="433"/>
    </location>
</feature>
<feature type="compositionally biased region" description="Basic and acidic residues" evidence="2">
    <location>
        <begin position="440"/>
        <end position="450"/>
    </location>
</feature>
<organism evidence="4 5">
    <name type="scientific">Smittium angustum</name>
    <dbReference type="NCBI Taxonomy" id="133377"/>
    <lineage>
        <taxon>Eukaryota</taxon>
        <taxon>Fungi</taxon>
        <taxon>Fungi incertae sedis</taxon>
        <taxon>Zoopagomycota</taxon>
        <taxon>Kickxellomycotina</taxon>
        <taxon>Harpellomycetes</taxon>
        <taxon>Harpellales</taxon>
        <taxon>Legeriomycetaceae</taxon>
        <taxon>Smittium</taxon>
    </lineage>
</organism>
<keyword evidence="3" id="KW-0732">Signal</keyword>
<dbReference type="GO" id="GO:0016788">
    <property type="term" value="F:hydrolase activity, acting on ester bonds"/>
    <property type="evidence" value="ECO:0007669"/>
    <property type="project" value="InterPro"/>
</dbReference>